<feature type="domain" description="DUF2207" evidence="4">
    <location>
        <begin position="31"/>
        <end position="218"/>
    </location>
</feature>
<sequence length="601" mass="66397">MKSLSKQIWLLLLLFTLGMVWNETTANADYKISDFKVNVNINKDGSADVNRSMTYKFGDDYHGIYFVQDLRGTDGADLKKITVSNNGGAIRTIPVNNSEQNLTAKMNLNSDQMKLKLFNTVSSGDEAKVSYNYKINGVVTSYKDTAELNWKVIGSEWDVPLENAQVVINLPGTNVKKLQAWSHGAANGYTTVNRKNGKIIIDVGDNPENSFVESHMVFPTSLVPDNKKIVNEDKLKDIQNQEDLLVQQENQAKERTRKMVDYAKIFVSIFSGIIILIMMIWLLRRGYHPYTIPAPIEHSFDVPTVAPAVAQAILNKKQADSDAISAEILRLASEGQLNLKQVQYGKRNKDTTEISRLKNFDMSFINQCIDEIGDGQKVTIQQINNFTKKDRKGRVAKWYRAWQKEIDHTVSQYKDDHNVTYRNGLVGLAIITPILAMIMGGLGLAGTSSILYGVIGLIVTIGIESWIAITWPRVSLYNDEGLEQFNQIRGFKQMLKDIAHFNTAEIGDLILWEEILPYATAFKLSDRVADQLRTDFSTDDLKSNAFLYPYYFGINGTNLGLASGLGAAISHSVSASSGGSSGGFTGGSSGGFGGGSGGGAF</sequence>
<evidence type="ECO:0000256" key="1">
    <source>
        <dbReference type="SAM" id="Coils"/>
    </source>
</evidence>
<keyword evidence="2" id="KW-1133">Transmembrane helix</keyword>
<dbReference type="Pfam" id="PF09972">
    <property type="entry name" value="DUF2207"/>
    <property type="match status" value="1"/>
</dbReference>
<dbReference type="Pfam" id="PF20990">
    <property type="entry name" value="DUF2207_C"/>
    <property type="match status" value="1"/>
</dbReference>
<feature type="coiled-coil region" evidence="1">
    <location>
        <begin position="231"/>
        <end position="258"/>
    </location>
</feature>
<feature type="transmembrane region" description="Helical" evidence="2">
    <location>
        <begin position="262"/>
        <end position="283"/>
    </location>
</feature>
<dbReference type="InterPro" id="IPR048389">
    <property type="entry name" value="YciQ-like_C"/>
</dbReference>
<evidence type="ECO:0000259" key="5">
    <source>
        <dbReference type="Pfam" id="PF20990"/>
    </source>
</evidence>
<gene>
    <name evidence="6" type="ORF">FEZ51_02400</name>
</gene>
<keyword evidence="3" id="KW-0732">Signal</keyword>
<dbReference type="RefSeq" id="WP_138473867.1">
    <property type="nucleotide sequence ID" value="NZ_VBTH01000003.1"/>
</dbReference>
<feature type="signal peptide" evidence="3">
    <location>
        <begin position="1"/>
        <end position="28"/>
    </location>
</feature>
<evidence type="ECO:0000313" key="7">
    <source>
        <dbReference type="Proteomes" id="UP000305541"/>
    </source>
</evidence>
<feature type="transmembrane region" description="Helical" evidence="2">
    <location>
        <begin position="424"/>
        <end position="444"/>
    </location>
</feature>
<evidence type="ECO:0000256" key="2">
    <source>
        <dbReference type="SAM" id="Phobius"/>
    </source>
</evidence>
<keyword evidence="2" id="KW-0812">Transmembrane</keyword>
<dbReference type="AlphaFoldDB" id="A0A5R9BYI5"/>
<comment type="caution">
    <text evidence="6">The sequence shown here is derived from an EMBL/GenBank/DDBJ whole genome shotgun (WGS) entry which is preliminary data.</text>
</comment>
<dbReference type="EMBL" id="VBTH01000003">
    <property type="protein sequence ID" value="TLQ05110.1"/>
    <property type="molecule type" value="Genomic_DNA"/>
</dbReference>
<dbReference type="Proteomes" id="UP000305541">
    <property type="component" value="Unassembled WGS sequence"/>
</dbReference>
<feature type="transmembrane region" description="Helical" evidence="2">
    <location>
        <begin position="450"/>
        <end position="469"/>
    </location>
</feature>
<feature type="chain" id="PRO_5024341262" evidence="3">
    <location>
        <begin position="29"/>
        <end position="601"/>
    </location>
</feature>
<dbReference type="OrthoDB" id="2138002at2"/>
<keyword evidence="1" id="KW-0175">Coiled coil</keyword>
<accession>A0A5R9BYI5</accession>
<dbReference type="InterPro" id="IPR018702">
    <property type="entry name" value="DUF2207"/>
</dbReference>
<protein>
    <submittedName>
        <fullName evidence="6">DUF2207 domain-containing protein</fullName>
    </submittedName>
</protein>
<name>A0A5R9BYI5_9LACO</name>
<evidence type="ECO:0000313" key="6">
    <source>
        <dbReference type="EMBL" id="TLQ05110.1"/>
    </source>
</evidence>
<organism evidence="6 7">
    <name type="scientific">Pediococcus stilesii</name>
    <dbReference type="NCBI Taxonomy" id="331679"/>
    <lineage>
        <taxon>Bacteria</taxon>
        <taxon>Bacillati</taxon>
        <taxon>Bacillota</taxon>
        <taxon>Bacilli</taxon>
        <taxon>Lactobacillales</taxon>
        <taxon>Lactobacillaceae</taxon>
        <taxon>Pediococcus</taxon>
    </lineage>
</organism>
<keyword evidence="2" id="KW-0472">Membrane</keyword>
<proteinExistence type="predicted"/>
<evidence type="ECO:0000259" key="4">
    <source>
        <dbReference type="Pfam" id="PF09972"/>
    </source>
</evidence>
<feature type="domain" description="Predicted membrane protein YciQ-like C-terminal" evidence="5">
    <location>
        <begin position="296"/>
        <end position="532"/>
    </location>
</feature>
<reference evidence="6 7" key="1">
    <citation type="submission" date="2019-05" db="EMBL/GenBank/DDBJ databases">
        <title>The metagenome of a microbial culture collection derived from dairy environment covers the genomic content of the human microbiome.</title>
        <authorList>
            <person name="Roder T."/>
            <person name="Wuthrich D."/>
            <person name="Sattari Z."/>
            <person name="Von Ah U."/>
            <person name="Bar C."/>
            <person name="Ronchi F."/>
            <person name="Macpherson A.J."/>
            <person name="Ganal-Vonarburg S.C."/>
            <person name="Bruggmann R."/>
            <person name="Vergeres G."/>
        </authorList>
    </citation>
    <scope>NUCLEOTIDE SEQUENCE [LARGE SCALE GENOMIC DNA]</scope>
    <source>
        <strain evidence="6 7">FAM 18815</strain>
    </source>
</reference>
<evidence type="ECO:0000256" key="3">
    <source>
        <dbReference type="SAM" id="SignalP"/>
    </source>
</evidence>